<dbReference type="SUPFAM" id="SSF56112">
    <property type="entry name" value="Protein kinase-like (PK-like)"/>
    <property type="match status" value="1"/>
</dbReference>
<dbReference type="RefSeq" id="XP_022586781.2">
    <property type="nucleotide sequence ID" value="XM_022731989.2"/>
</dbReference>
<dbReference type="AlphaFoldDB" id="A0A6P5WCI1"/>
<organism evidence="10 11">
    <name type="scientific">Cyclospora cayetanensis</name>
    <dbReference type="NCBI Taxonomy" id="88456"/>
    <lineage>
        <taxon>Eukaryota</taxon>
        <taxon>Sar</taxon>
        <taxon>Alveolata</taxon>
        <taxon>Apicomplexa</taxon>
        <taxon>Conoidasida</taxon>
        <taxon>Coccidia</taxon>
        <taxon>Eucoccidiorida</taxon>
        <taxon>Eimeriorina</taxon>
        <taxon>Eimeriidae</taxon>
        <taxon>Cyclospora</taxon>
    </lineage>
</organism>
<protein>
    <submittedName>
        <fullName evidence="11">Calcium/calmodulin-dependent protein kinase type I</fullName>
    </submittedName>
</protein>
<keyword evidence="10" id="KW-1185">Reference proteome</keyword>
<accession>A0A6P5WCI1</accession>
<evidence type="ECO:0000256" key="8">
    <source>
        <dbReference type="RuleBase" id="RU000304"/>
    </source>
</evidence>
<evidence type="ECO:0000313" key="10">
    <source>
        <dbReference type="Proteomes" id="UP000515125"/>
    </source>
</evidence>
<dbReference type="GeneID" id="34618671"/>
<dbReference type="PANTHER" id="PTHR24349">
    <property type="entry name" value="SERINE/THREONINE-PROTEIN KINASE"/>
    <property type="match status" value="1"/>
</dbReference>
<keyword evidence="3" id="KW-0808">Transferase</keyword>
<dbReference type="GO" id="GO:0004674">
    <property type="term" value="F:protein serine/threonine kinase activity"/>
    <property type="evidence" value="ECO:0007669"/>
    <property type="project" value="UniProtKB-KW"/>
</dbReference>
<dbReference type="CDD" id="cd05117">
    <property type="entry name" value="STKc_CAMK"/>
    <property type="match status" value="1"/>
</dbReference>
<dbReference type="InterPro" id="IPR017441">
    <property type="entry name" value="Protein_kinase_ATP_BS"/>
</dbReference>
<dbReference type="Gene3D" id="1.10.510.10">
    <property type="entry name" value="Transferase(Phosphotransferase) domain 1"/>
    <property type="match status" value="1"/>
</dbReference>
<keyword evidence="5 11" id="KW-0418">Kinase</keyword>
<dbReference type="FunFam" id="3.30.200.20:FF:000042">
    <property type="entry name" value="Aurora kinase A"/>
    <property type="match status" value="1"/>
</dbReference>
<dbReference type="InterPro" id="IPR000719">
    <property type="entry name" value="Prot_kinase_dom"/>
</dbReference>
<evidence type="ECO:0000256" key="5">
    <source>
        <dbReference type="ARBA" id="ARBA00022777"/>
    </source>
</evidence>
<gene>
    <name evidence="11" type="primary">LOC34618671</name>
</gene>
<sequence length="446" mass="50139">MGNSCSPSCIPAIPASRRGVDDIRRYYKIGRIIGCGSFGQVRECVDRETGQVYAVKVMERRMSGKEKMTPGRPSNEAMIRSEVDILKSLNHENIVAFVKFFQDKHFFYAILERCDGGELFHQIVSRRQFTEEDASFLCRQMASALAYLHAQGVVHRDVKAENFLFKGKGIDSTIKLIDFGMSARLPECGYLTDLCGSPHYISPELISKRYDQGADMWAFGVMIYLMLFGRYPFEGSKASAIAREVQNKQLNWSKAACPFLTEAAIDFLSRLLDRNEKTRLTAAQALAHPWICQPSSDKAQSVIDKDKLEVARRLSIDCDRQGSQTFTRKTFKIDKLPNDSASPSHRVLIIVVLTEREYDLECISNDLPSRLVTEDKVACDACAAAKALRILGTCGYRTCGGCRTLVAKLELSENFGTWHLNNARQSPRRWGGSASECNWLHYCCLG</sequence>
<feature type="domain" description="Protein kinase" evidence="9">
    <location>
        <begin position="27"/>
        <end position="291"/>
    </location>
</feature>
<keyword evidence="6 7" id="KW-0067">ATP-binding</keyword>
<evidence type="ECO:0000256" key="6">
    <source>
        <dbReference type="ARBA" id="ARBA00022840"/>
    </source>
</evidence>
<keyword evidence="4 7" id="KW-0547">Nucleotide-binding</keyword>
<dbReference type="PROSITE" id="PS00108">
    <property type="entry name" value="PROTEIN_KINASE_ST"/>
    <property type="match status" value="1"/>
</dbReference>
<evidence type="ECO:0000256" key="1">
    <source>
        <dbReference type="ARBA" id="ARBA00011245"/>
    </source>
</evidence>
<keyword evidence="2 8" id="KW-0723">Serine/threonine-protein kinase</keyword>
<comment type="subunit">
    <text evidence="1">Monomer.</text>
</comment>
<dbReference type="Pfam" id="PF00069">
    <property type="entry name" value="Pkinase"/>
    <property type="match status" value="1"/>
</dbReference>
<feature type="binding site" evidence="7">
    <location>
        <position position="56"/>
    </location>
    <ligand>
        <name>ATP</name>
        <dbReference type="ChEBI" id="CHEBI:30616"/>
    </ligand>
</feature>
<dbReference type="PROSITE" id="PS50011">
    <property type="entry name" value="PROTEIN_KINASE_DOM"/>
    <property type="match status" value="1"/>
</dbReference>
<dbReference type="PROSITE" id="PS00107">
    <property type="entry name" value="PROTEIN_KINASE_ATP"/>
    <property type="match status" value="1"/>
</dbReference>
<evidence type="ECO:0000313" key="11">
    <source>
        <dbReference type="RefSeq" id="XP_022586781.2"/>
    </source>
</evidence>
<name>A0A6P5WCI1_9EIME</name>
<dbReference type="GO" id="GO:0005524">
    <property type="term" value="F:ATP binding"/>
    <property type="evidence" value="ECO:0007669"/>
    <property type="project" value="UniProtKB-UniRule"/>
</dbReference>
<dbReference type="OrthoDB" id="193931at2759"/>
<reference evidence="11" key="1">
    <citation type="submission" date="2025-08" db="UniProtKB">
        <authorList>
            <consortium name="RefSeq"/>
        </authorList>
    </citation>
    <scope>IDENTIFICATION</scope>
</reference>
<dbReference type="Proteomes" id="UP000515125">
    <property type="component" value="Unplaced"/>
</dbReference>
<evidence type="ECO:0000256" key="3">
    <source>
        <dbReference type="ARBA" id="ARBA00022679"/>
    </source>
</evidence>
<evidence type="ECO:0000259" key="9">
    <source>
        <dbReference type="PROSITE" id="PS50011"/>
    </source>
</evidence>
<evidence type="ECO:0000256" key="7">
    <source>
        <dbReference type="PROSITE-ProRule" id="PRU10141"/>
    </source>
</evidence>
<proteinExistence type="inferred from homology"/>
<dbReference type="InterPro" id="IPR011009">
    <property type="entry name" value="Kinase-like_dom_sf"/>
</dbReference>
<dbReference type="InterPro" id="IPR008271">
    <property type="entry name" value="Ser/Thr_kinase_AS"/>
</dbReference>
<dbReference type="SMART" id="SM00220">
    <property type="entry name" value="S_TKc"/>
    <property type="match status" value="1"/>
</dbReference>
<dbReference type="InterPro" id="IPR050205">
    <property type="entry name" value="CDPK_Ser/Thr_kinases"/>
</dbReference>
<comment type="similarity">
    <text evidence="8">Belongs to the protein kinase superfamily.</text>
</comment>
<dbReference type="FunFam" id="1.10.510.10:FF:000571">
    <property type="entry name" value="Maternal embryonic leucine zipper kinase"/>
    <property type="match status" value="1"/>
</dbReference>
<evidence type="ECO:0000256" key="4">
    <source>
        <dbReference type="ARBA" id="ARBA00022741"/>
    </source>
</evidence>
<evidence type="ECO:0000256" key="2">
    <source>
        <dbReference type="ARBA" id="ARBA00022527"/>
    </source>
</evidence>